<proteinExistence type="predicted"/>
<evidence type="ECO:0000256" key="3">
    <source>
        <dbReference type="ARBA" id="ARBA00023163"/>
    </source>
</evidence>
<protein>
    <recommendedName>
        <fullName evidence="8">Transcriptional co-activator</fullName>
    </recommendedName>
</protein>
<sequence length="447" mass="49359">MAGTIRPNEMTVSTTPTFSSKTLPDLSLLKSDKRPTQPRAPRIDVEPLYTMIKASINDADLITYKTSLQSFLLGNLNQEELSQRLDRILTTPQLEHAHNAFMVGVYANIWRDQPELGVASWVSSSDKPTSGVAKGTGDESEKRLKHEVMQLNRRERKRLKTIHQPSAGLDPAWAPGMDGVGTVMQEYHEARRVMMPESGPASAAGGYGKTNWDLEIRKRYTSSLFTETHEFPTALTIQQRLTPICYGAGLASGHTSDCAEFMNIATETYIKEALSNFFQLVSSNGPGYVRTEDYKRRVDREEAKVARGELVRGAGGELPVEAEERRKRPPMCMEDLRLALMLGDGYLGQVPLISGSITNSRFLDTPGVEELYDTQPPGKKPLTNGLLKGIHGTHSNLNGDAGVGQAWNIDLGDPMVLDEELTWQGGSVQDISDLDNSLDDLLEQVNL</sequence>
<dbReference type="Pfam" id="PF12767">
    <property type="entry name" value="SAGA-Tad1"/>
    <property type="match status" value="1"/>
</dbReference>
<keyword evidence="2" id="KW-0805">Transcription regulation</keyword>
<dbReference type="InterPro" id="IPR024738">
    <property type="entry name" value="Hfi1/Tada1"/>
</dbReference>
<dbReference type="Proteomes" id="UP000800035">
    <property type="component" value="Unassembled WGS sequence"/>
</dbReference>
<accession>A0A6A5UI21</accession>
<comment type="subcellular location">
    <subcellularLocation>
        <location evidence="1">Nucleus</location>
    </subcellularLocation>
</comment>
<evidence type="ECO:0008006" key="8">
    <source>
        <dbReference type="Google" id="ProtNLM"/>
    </source>
</evidence>
<name>A0A6A5UI21_9PLEO</name>
<evidence type="ECO:0000313" key="7">
    <source>
        <dbReference type="Proteomes" id="UP000800035"/>
    </source>
</evidence>
<evidence type="ECO:0000256" key="5">
    <source>
        <dbReference type="SAM" id="MobiDB-lite"/>
    </source>
</evidence>
<feature type="region of interest" description="Disordered" evidence="5">
    <location>
        <begin position="121"/>
        <end position="141"/>
    </location>
</feature>
<evidence type="ECO:0000256" key="2">
    <source>
        <dbReference type="ARBA" id="ARBA00023015"/>
    </source>
</evidence>
<reference evidence="6" key="1">
    <citation type="journal article" date="2020" name="Stud. Mycol.">
        <title>101 Dothideomycetes genomes: a test case for predicting lifestyles and emergence of pathogens.</title>
        <authorList>
            <person name="Haridas S."/>
            <person name="Albert R."/>
            <person name="Binder M."/>
            <person name="Bloem J."/>
            <person name="Labutti K."/>
            <person name="Salamov A."/>
            <person name="Andreopoulos B."/>
            <person name="Baker S."/>
            <person name="Barry K."/>
            <person name="Bills G."/>
            <person name="Bluhm B."/>
            <person name="Cannon C."/>
            <person name="Castanera R."/>
            <person name="Culley D."/>
            <person name="Daum C."/>
            <person name="Ezra D."/>
            <person name="Gonzalez J."/>
            <person name="Henrissat B."/>
            <person name="Kuo A."/>
            <person name="Liang C."/>
            <person name="Lipzen A."/>
            <person name="Lutzoni F."/>
            <person name="Magnuson J."/>
            <person name="Mondo S."/>
            <person name="Nolan M."/>
            <person name="Ohm R."/>
            <person name="Pangilinan J."/>
            <person name="Park H.-J."/>
            <person name="Ramirez L."/>
            <person name="Alfaro M."/>
            <person name="Sun H."/>
            <person name="Tritt A."/>
            <person name="Yoshinaga Y."/>
            <person name="Zwiers L.-H."/>
            <person name="Turgeon B."/>
            <person name="Goodwin S."/>
            <person name="Spatafora J."/>
            <person name="Crous P."/>
            <person name="Grigoriev I."/>
        </authorList>
    </citation>
    <scope>NUCLEOTIDE SEQUENCE</scope>
    <source>
        <strain evidence="6">CBS 675.92</strain>
    </source>
</reference>
<evidence type="ECO:0000256" key="1">
    <source>
        <dbReference type="ARBA" id="ARBA00004123"/>
    </source>
</evidence>
<keyword evidence="7" id="KW-1185">Reference proteome</keyword>
<keyword evidence="3" id="KW-0804">Transcription</keyword>
<evidence type="ECO:0000313" key="6">
    <source>
        <dbReference type="EMBL" id="KAF1963609.1"/>
    </source>
</evidence>
<dbReference type="PANTHER" id="PTHR21277:SF5">
    <property type="entry name" value="TRANSCRIPTIONAL ADAPTER 1"/>
    <property type="match status" value="1"/>
</dbReference>
<dbReference type="EMBL" id="ML976977">
    <property type="protein sequence ID" value="KAF1963609.1"/>
    <property type="molecule type" value="Genomic_DNA"/>
</dbReference>
<dbReference type="GO" id="GO:0003713">
    <property type="term" value="F:transcription coactivator activity"/>
    <property type="evidence" value="ECO:0007669"/>
    <property type="project" value="TreeGrafter"/>
</dbReference>
<gene>
    <name evidence="6" type="ORF">CC80DRAFT_397866</name>
</gene>
<dbReference type="PANTHER" id="PTHR21277">
    <property type="entry name" value="TRANSCRIPTIONAL ADAPTER 1"/>
    <property type="match status" value="1"/>
</dbReference>
<dbReference type="OrthoDB" id="10264870at2759"/>
<dbReference type="GO" id="GO:0006357">
    <property type="term" value="P:regulation of transcription by RNA polymerase II"/>
    <property type="evidence" value="ECO:0007669"/>
    <property type="project" value="TreeGrafter"/>
</dbReference>
<evidence type="ECO:0000256" key="4">
    <source>
        <dbReference type="ARBA" id="ARBA00023242"/>
    </source>
</evidence>
<keyword evidence="4" id="KW-0539">Nucleus</keyword>
<dbReference type="GO" id="GO:0000124">
    <property type="term" value="C:SAGA complex"/>
    <property type="evidence" value="ECO:0007669"/>
    <property type="project" value="UniProtKB-ARBA"/>
</dbReference>
<dbReference type="GO" id="GO:0005634">
    <property type="term" value="C:nucleus"/>
    <property type="evidence" value="ECO:0007669"/>
    <property type="project" value="UniProtKB-SubCell"/>
</dbReference>
<organism evidence="6 7">
    <name type="scientific">Byssothecium circinans</name>
    <dbReference type="NCBI Taxonomy" id="147558"/>
    <lineage>
        <taxon>Eukaryota</taxon>
        <taxon>Fungi</taxon>
        <taxon>Dikarya</taxon>
        <taxon>Ascomycota</taxon>
        <taxon>Pezizomycotina</taxon>
        <taxon>Dothideomycetes</taxon>
        <taxon>Pleosporomycetidae</taxon>
        <taxon>Pleosporales</taxon>
        <taxon>Massarineae</taxon>
        <taxon>Massarinaceae</taxon>
        <taxon>Byssothecium</taxon>
    </lineage>
</organism>
<dbReference type="AlphaFoldDB" id="A0A6A5UI21"/>